<evidence type="ECO:0000313" key="4">
    <source>
        <dbReference type="Proteomes" id="UP000619788"/>
    </source>
</evidence>
<protein>
    <recommendedName>
        <fullName evidence="2">Glyoxalase-like domain-containing protein</fullName>
    </recommendedName>
</protein>
<sequence>MPEDELGEGDCSDSIIDPEGHGPRIWFQQVPEGKVVKNRFHLDVKVGGRREEVPLETRKARVDAEVERLVRAGASVVRVLSQPGVDHYAVAMADPEGNEFDVV</sequence>
<dbReference type="PANTHER" id="PTHR35908:SF1">
    <property type="entry name" value="CONSERVED PROTEIN"/>
    <property type="match status" value="1"/>
</dbReference>
<name>A0A8J3SMP8_9ACTN</name>
<feature type="compositionally biased region" description="Acidic residues" evidence="1">
    <location>
        <begin position="1"/>
        <end position="11"/>
    </location>
</feature>
<keyword evidence="4" id="KW-1185">Reference proteome</keyword>
<proteinExistence type="predicted"/>
<comment type="caution">
    <text evidence="3">The sequence shown here is derived from an EMBL/GenBank/DDBJ whole genome shotgun (WGS) entry which is preliminary data.</text>
</comment>
<gene>
    <name evidence="3" type="ORF">Psi01_76870</name>
</gene>
<dbReference type="InterPro" id="IPR029068">
    <property type="entry name" value="Glyas_Bleomycin-R_OHBP_Dase"/>
</dbReference>
<dbReference type="RefSeq" id="WP_239128343.1">
    <property type="nucleotide sequence ID" value="NZ_BOOJ01000076.1"/>
</dbReference>
<reference evidence="3 4" key="1">
    <citation type="submission" date="2021-01" db="EMBL/GenBank/DDBJ databases">
        <title>Whole genome shotgun sequence of Planobispora siamensis NBRC 107568.</title>
        <authorList>
            <person name="Komaki H."/>
            <person name="Tamura T."/>
        </authorList>
    </citation>
    <scope>NUCLEOTIDE SEQUENCE [LARGE SCALE GENOMIC DNA]</scope>
    <source>
        <strain evidence="3 4">NBRC 107568</strain>
    </source>
</reference>
<dbReference type="Pfam" id="PF18029">
    <property type="entry name" value="Glyoxalase_6"/>
    <property type="match status" value="1"/>
</dbReference>
<feature type="region of interest" description="Disordered" evidence="1">
    <location>
        <begin position="1"/>
        <end position="23"/>
    </location>
</feature>
<dbReference type="Proteomes" id="UP000619788">
    <property type="component" value="Unassembled WGS sequence"/>
</dbReference>
<dbReference type="PANTHER" id="PTHR35908">
    <property type="entry name" value="HYPOTHETICAL FUSION PROTEIN"/>
    <property type="match status" value="1"/>
</dbReference>
<evidence type="ECO:0000259" key="2">
    <source>
        <dbReference type="Pfam" id="PF18029"/>
    </source>
</evidence>
<evidence type="ECO:0000313" key="3">
    <source>
        <dbReference type="EMBL" id="GIH97057.1"/>
    </source>
</evidence>
<feature type="domain" description="Glyoxalase-like" evidence="2">
    <location>
        <begin position="15"/>
        <end position="103"/>
    </location>
</feature>
<dbReference type="InterPro" id="IPR041581">
    <property type="entry name" value="Glyoxalase_6"/>
</dbReference>
<dbReference type="Gene3D" id="3.10.180.10">
    <property type="entry name" value="2,3-Dihydroxybiphenyl 1,2-Dioxygenase, domain 1"/>
    <property type="match status" value="1"/>
</dbReference>
<dbReference type="SUPFAM" id="SSF54593">
    <property type="entry name" value="Glyoxalase/Bleomycin resistance protein/Dihydroxybiphenyl dioxygenase"/>
    <property type="match status" value="1"/>
</dbReference>
<dbReference type="AlphaFoldDB" id="A0A8J3SMP8"/>
<evidence type="ECO:0000256" key="1">
    <source>
        <dbReference type="SAM" id="MobiDB-lite"/>
    </source>
</evidence>
<accession>A0A8J3SMP8</accession>
<dbReference type="EMBL" id="BOOJ01000076">
    <property type="protein sequence ID" value="GIH97057.1"/>
    <property type="molecule type" value="Genomic_DNA"/>
</dbReference>
<organism evidence="3 4">
    <name type="scientific">Planobispora siamensis</name>
    <dbReference type="NCBI Taxonomy" id="936338"/>
    <lineage>
        <taxon>Bacteria</taxon>
        <taxon>Bacillati</taxon>
        <taxon>Actinomycetota</taxon>
        <taxon>Actinomycetes</taxon>
        <taxon>Streptosporangiales</taxon>
        <taxon>Streptosporangiaceae</taxon>
        <taxon>Planobispora</taxon>
    </lineage>
</organism>